<protein>
    <recommendedName>
        <fullName evidence="2">histidine kinase</fullName>
        <ecNumber evidence="2">2.7.13.3</ecNumber>
    </recommendedName>
</protein>
<evidence type="ECO:0000313" key="9">
    <source>
        <dbReference type="Proteomes" id="UP001179121"/>
    </source>
</evidence>
<dbReference type="GO" id="GO:0007234">
    <property type="term" value="P:osmosensory signaling via phosphorelay pathway"/>
    <property type="evidence" value="ECO:0007669"/>
    <property type="project" value="TreeGrafter"/>
</dbReference>
<dbReference type="InterPro" id="IPR036890">
    <property type="entry name" value="HATPase_C_sf"/>
</dbReference>
<dbReference type="Pfam" id="PF05227">
    <property type="entry name" value="CHASE3"/>
    <property type="match status" value="1"/>
</dbReference>
<keyword evidence="9" id="KW-1185">Reference proteome</keyword>
<dbReference type="AlphaFoldDB" id="A0AA86MVV9"/>
<dbReference type="InterPro" id="IPR003594">
    <property type="entry name" value="HATPase_dom"/>
</dbReference>
<dbReference type="GO" id="GO:0000155">
    <property type="term" value="F:phosphorelay sensor kinase activity"/>
    <property type="evidence" value="ECO:0007669"/>
    <property type="project" value="InterPro"/>
</dbReference>
<keyword evidence="6" id="KW-0472">Membrane</keyword>
<reference evidence="8" key="1">
    <citation type="submission" date="2022-10" db="EMBL/GenBank/DDBJ databases">
        <authorList>
            <person name="Koch H."/>
        </authorList>
    </citation>
    <scope>NUCLEOTIDE SEQUENCE</scope>
    <source>
        <strain evidence="8">DNF</strain>
    </source>
</reference>
<dbReference type="SMART" id="SM00387">
    <property type="entry name" value="HATPase_c"/>
    <property type="match status" value="1"/>
</dbReference>
<dbReference type="InterPro" id="IPR004358">
    <property type="entry name" value="Sig_transdc_His_kin-like_C"/>
</dbReference>
<dbReference type="InterPro" id="IPR007891">
    <property type="entry name" value="CHASE3"/>
</dbReference>
<dbReference type="GO" id="GO:0000156">
    <property type="term" value="F:phosphorelay response regulator activity"/>
    <property type="evidence" value="ECO:0007669"/>
    <property type="project" value="TreeGrafter"/>
</dbReference>
<dbReference type="CDD" id="cd00082">
    <property type="entry name" value="HisKA"/>
    <property type="match status" value="1"/>
</dbReference>
<dbReference type="Gene3D" id="1.10.287.130">
    <property type="match status" value="1"/>
</dbReference>
<evidence type="ECO:0000256" key="5">
    <source>
        <dbReference type="ARBA" id="ARBA00022777"/>
    </source>
</evidence>
<evidence type="ECO:0000313" key="8">
    <source>
        <dbReference type="EMBL" id="CAI4029973.1"/>
    </source>
</evidence>
<dbReference type="KEGG" id="nti:DNFV4_00393"/>
<dbReference type="EMBL" id="OX365700">
    <property type="protein sequence ID" value="CAI4029973.1"/>
    <property type="molecule type" value="Genomic_DNA"/>
</dbReference>
<evidence type="ECO:0000256" key="2">
    <source>
        <dbReference type="ARBA" id="ARBA00012438"/>
    </source>
</evidence>
<dbReference type="PANTHER" id="PTHR42878:SF15">
    <property type="entry name" value="BACTERIOPHYTOCHROME"/>
    <property type="match status" value="1"/>
</dbReference>
<feature type="domain" description="Histidine kinase" evidence="7">
    <location>
        <begin position="247"/>
        <end position="462"/>
    </location>
</feature>
<dbReference type="Proteomes" id="UP001179121">
    <property type="component" value="Chromosome"/>
</dbReference>
<evidence type="ECO:0000256" key="3">
    <source>
        <dbReference type="ARBA" id="ARBA00022553"/>
    </source>
</evidence>
<dbReference type="FunFam" id="3.30.565.10:FF:000006">
    <property type="entry name" value="Sensor histidine kinase WalK"/>
    <property type="match status" value="1"/>
</dbReference>
<comment type="catalytic activity">
    <reaction evidence="1">
        <text>ATP + protein L-histidine = ADP + protein N-phospho-L-histidine.</text>
        <dbReference type="EC" id="2.7.13.3"/>
    </reaction>
</comment>
<feature type="transmembrane region" description="Helical" evidence="6">
    <location>
        <begin position="12"/>
        <end position="37"/>
    </location>
</feature>
<dbReference type="PROSITE" id="PS50109">
    <property type="entry name" value="HIS_KIN"/>
    <property type="match status" value="1"/>
</dbReference>
<keyword evidence="4" id="KW-0808">Transferase</keyword>
<dbReference type="Pfam" id="PF00512">
    <property type="entry name" value="HisKA"/>
    <property type="match status" value="1"/>
</dbReference>
<dbReference type="SMART" id="SM00388">
    <property type="entry name" value="HisKA"/>
    <property type="match status" value="1"/>
</dbReference>
<dbReference type="GO" id="GO:0030295">
    <property type="term" value="F:protein kinase activator activity"/>
    <property type="evidence" value="ECO:0007669"/>
    <property type="project" value="TreeGrafter"/>
</dbReference>
<dbReference type="InterPro" id="IPR003661">
    <property type="entry name" value="HisK_dim/P_dom"/>
</dbReference>
<dbReference type="RefSeq" id="WP_289266986.1">
    <property type="nucleotide sequence ID" value="NZ_OX365700.1"/>
</dbReference>
<keyword evidence="3" id="KW-0597">Phosphoprotein</keyword>
<dbReference type="InterPro" id="IPR005467">
    <property type="entry name" value="His_kinase_dom"/>
</dbReference>
<dbReference type="Gene3D" id="3.30.565.10">
    <property type="entry name" value="Histidine kinase-like ATPase, C-terminal domain"/>
    <property type="match status" value="1"/>
</dbReference>
<proteinExistence type="predicted"/>
<dbReference type="PANTHER" id="PTHR42878">
    <property type="entry name" value="TWO-COMPONENT HISTIDINE KINASE"/>
    <property type="match status" value="1"/>
</dbReference>
<keyword evidence="6" id="KW-1133">Transmembrane helix</keyword>
<dbReference type="InterPro" id="IPR050351">
    <property type="entry name" value="BphY/WalK/GraS-like"/>
</dbReference>
<dbReference type="SUPFAM" id="SSF55874">
    <property type="entry name" value="ATPase domain of HSP90 chaperone/DNA topoisomerase II/histidine kinase"/>
    <property type="match status" value="1"/>
</dbReference>
<name>A0AA86MVV9_9BACT</name>
<organism evidence="8 9">
    <name type="scientific">Nitrospira tepida</name>
    <dbReference type="NCBI Taxonomy" id="2973512"/>
    <lineage>
        <taxon>Bacteria</taxon>
        <taxon>Pseudomonadati</taxon>
        <taxon>Nitrospirota</taxon>
        <taxon>Nitrospiria</taxon>
        <taxon>Nitrospirales</taxon>
        <taxon>Nitrospiraceae</taxon>
        <taxon>Nitrospira</taxon>
    </lineage>
</organism>
<dbReference type="PRINTS" id="PR00344">
    <property type="entry name" value="BCTRLSENSOR"/>
</dbReference>
<keyword evidence="6" id="KW-0812">Transmembrane</keyword>
<sequence length="469" mass="52776">MRIPYRNSFAQWSIHHLMLLGFGLVFLVVGAISLLVYRNTSILITNTKHDARSHRLVKGLDDLLALLEEAERSSRRYLVTGDDSYLDAHQAAIELAPAYVLTFQESVSESPLQQERVRLLETRIKRVLDAERAGIVQRQKHGYQGVRPLVSGRDANRELEGVRLILSEISREETESIERRAHDSAASTRLNIWLLGGGTLLQCVLLSSVYYLIRHDLAERERVARELAHRGELLEAANKELEAFSYSVSHDLRAPLRHIDGYVALLEKAAGQDLNEKARRYLTTISQAAKQMGQLIDDLLSFSRMGRAEMTTTDVDMNQLVKEVIQHLQPDLQGRAVAWQIEDLPVVQGDPSMLRQIFVNLIANAVKFTSTRPLAKIEIGADSSSPQETVFFVKDNGVGFDMAYRDKLFGVFQRLHRADEFEGTGIGLANVRRIVHRHGGRSWAEGEPDKGATFYIALPTHRAPLQMAA</sequence>
<dbReference type="EC" id="2.7.13.3" evidence="2"/>
<feature type="transmembrane region" description="Helical" evidence="6">
    <location>
        <begin position="192"/>
        <end position="213"/>
    </location>
</feature>
<dbReference type="Pfam" id="PF02518">
    <property type="entry name" value="HATPase_c"/>
    <property type="match status" value="1"/>
</dbReference>
<evidence type="ECO:0000259" key="7">
    <source>
        <dbReference type="PROSITE" id="PS50109"/>
    </source>
</evidence>
<evidence type="ECO:0000256" key="6">
    <source>
        <dbReference type="SAM" id="Phobius"/>
    </source>
</evidence>
<dbReference type="SUPFAM" id="SSF47384">
    <property type="entry name" value="Homodimeric domain of signal transducing histidine kinase"/>
    <property type="match status" value="1"/>
</dbReference>
<evidence type="ECO:0000256" key="1">
    <source>
        <dbReference type="ARBA" id="ARBA00000085"/>
    </source>
</evidence>
<evidence type="ECO:0000256" key="4">
    <source>
        <dbReference type="ARBA" id="ARBA00022679"/>
    </source>
</evidence>
<accession>A0AA86MVV9</accession>
<dbReference type="FunFam" id="1.10.287.130:FF:000101">
    <property type="entry name" value="Sensor histidine kinase"/>
    <property type="match status" value="1"/>
</dbReference>
<keyword evidence="5 8" id="KW-0418">Kinase</keyword>
<gene>
    <name evidence="8" type="ORF">DNFV4_00393</name>
</gene>
<dbReference type="InterPro" id="IPR036097">
    <property type="entry name" value="HisK_dim/P_sf"/>
</dbReference>